<evidence type="ECO:0000259" key="1">
    <source>
        <dbReference type="Pfam" id="PF20254"/>
    </source>
</evidence>
<sequence length="624" mass="66512">MRGDQAAATVLSAEGGGLALALRAGTAGAEAEVTLGTATCRLATGVALAPRCWHRLWLSHDPSTGRLLLGQSGAGTMETAEASLPAGPAPATDGVVVAARGLDAPRDHFTGKIEAPMAAAAFVAAWPEPLDVPAEAAAALRAAWDFSRGIGTDTVHDAGPDGLHGMLVNAPTQAVVGARWSGEESCWRHAPGDYAAIHFHADDLEDCRWAPSFQFDVPEGMASGCYAFHVVTQAGEDWLPFYVLPPRGRATAAVVFLASTFTYQAYANHARGNADEAYQARVAAWGAYPHNPDQYGAYGTSTYNRHPDGSGIALSSRLRPVLTMRPGFLTFDDARGSGLRHYPADTHLLAWLEAQGIPFDVVTDEDLDDEGTALIAPYRVLLTGTHPEYHTGRMLDALTYYRDHGGRLVYLGGNGFYWRIARDPARPHLIEVRRAEGGIRAWDAEPGEYYHQLDGQLGGLWRRNRRPPQALVGVGFSAQGLFEGTSFRCLPAARAPEHAWIMEGVPEEFGDTGLSGGGAAGFELDRADIRLGTPANAAILARSGPPPPSFVTVPEELLSHVATVTGEPPRALQRGEIVYFTVPGGGAVFSVGSITFCGSLWDGRAFAGPVSRLLENVVRRFMTA</sequence>
<evidence type="ECO:0000313" key="3">
    <source>
        <dbReference type="Proteomes" id="UP000660885"/>
    </source>
</evidence>
<proteinExistence type="predicted"/>
<gene>
    <name evidence="2" type="ORF">JMJ56_20450</name>
</gene>
<reference evidence="2 3" key="1">
    <citation type="submission" date="2021-01" db="EMBL/GenBank/DDBJ databases">
        <title>Belnapia mucosa sp. nov. and Belnapia arida sp. nov., isolated from the Tabernas Desert (Almeria, Spain).</title>
        <authorList>
            <person name="Molina-Menor E."/>
            <person name="Vidal-Verdu A."/>
            <person name="Calonge A."/>
            <person name="Satari L."/>
            <person name="Pereto J."/>
            <person name="Porcar M."/>
        </authorList>
    </citation>
    <scope>NUCLEOTIDE SEQUENCE [LARGE SCALE GENOMIC DNA]</scope>
    <source>
        <strain evidence="2 3">T18</strain>
    </source>
</reference>
<name>A0ABS1U6U5_9PROT</name>
<organism evidence="2 3">
    <name type="scientific">Belnapia arida</name>
    <dbReference type="NCBI Taxonomy" id="2804533"/>
    <lineage>
        <taxon>Bacteria</taxon>
        <taxon>Pseudomonadati</taxon>
        <taxon>Pseudomonadota</taxon>
        <taxon>Alphaproteobacteria</taxon>
        <taxon>Acetobacterales</taxon>
        <taxon>Roseomonadaceae</taxon>
        <taxon>Belnapia</taxon>
    </lineage>
</organism>
<protein>
    <submittedName>
        <fullName evidence="2">N,N-dimethylformamidase large subunit</fullName>
    </submittedName>
</protein>
<comment type="caution">
    <text evidence="2">The sequence shown here is derived from an EMBL/GenBank/DDBJ whole genome shotgun (WGS) entry which is preliminary data.</text>
</comment>
<dbReference type="InterPro" id="IPR046540">
    <property type="entry name" value="DMFA2_C"/>
</dbReference>
<accession>A0ABS1U6U5</accession>
<dbReference type="EMBL" id="JAETWB010000013">
    <property type="protein sequence ID" value="MBL6080391.1"/>
    <property type="molecule type" value="Genomic_DNA"/>
</dbReference>
<evidence type="ECO:0000313" key="2">
    <source>
        <dbReference type="EMBL" id="MBL6080391.1"/>
    </source>
</evidence>
<feature type="domain" description="N,N-dimethylformamidase beta subunit-like C-terminal" evidence="1">
    <location>
        <begin position="174"/>
        <end position="600"/>
    </location>
</feature>
<keyword evidence="3" id="KW-1185">Reference proteome</keyword>
<dbReference type="Pfam" id="PF20254">
    <property type="entry name" value="DMFA2_C"/>
    <property type="match status" value="1"/>
</dbReference>
<dbReference type="Proteomes" id="UP000660885">
    <property type="component" value="Unassembled WGS sequence"/>
</dbReference>